<gene>
    <name evidence="2" type="primary">LOC100285623</name>
</gene>
<dbReference type="InParanoid" id="A0A804U8P3"/>
<reference evidence="3" key="1">
    <citation type="journal article" date="2009" name="Science">
        <title>The B73 maize genome: complexity, diversity, and dynamics.</title>
        <authorList>
            <person name="Schnable P.S."/>
            <person name="Ware D."/>
            <person name="Fulton R.S."/>
            <person name="Stein J.C."/>
            <person name="Wei F."/>
            <person name="Pasternak S."/>
            <person name="Liang C."/>
            <person name="Zhang J."/>
            <person name="Fulton L."/>
            <person name="Graves T.A."/>
            <person name="Minx P."/>
            <person name="Reily A.D."/>
            <person name="Courtney L."/>
            <person name="Kruchowski S.S."/>
            <person name="Tomlinson C."/>
            <person name="Strong C."/>
            <person name="Delehaunty K."/>
            <person name="Fronick C."/>
            <person name="Courtney B."/>
            <person name="Rock S.M."/>
            <person name="Belter E."/>
            <person name="Du F."/>
            <person name="Kim K."/>
            <person name="Abbott R.M."/>
            <person name="Cotton M."/>
            <person name="Levy A."/>
            <person name="Marchetto P."/>
            <person name="Ochoa K."/>
            <person name="Jackson S.M."/>
            <person name="Gillam B."/>
            <person name="Chen W."/>
            <person name="Yan L."/>
            <person name="Higginbotham J."/>
            <person name="Cardenas M."/>
            <person name="Waligorski J."/>
            <person name="Applebaum E."/>
            <person name="Phelps L."/>
            <person name="Falcone J."/>
            <person name="Kanchi K."/>
            <person name="Thane T."/>
            <person name="Scimone A."/>
            <person name="Thane N."/>
            <person name="Henke J."/>
            <person name="Wang T."/>
            <person name="Ruppert J."/>
            <person name="Shah N."/>
            <person name="Rotter K."/>
            <person name="Hodges J."/>
            <person name="Ingenthron E."/>
            <person name="Cordes M."/>
            <person name="Kohlberg S."/>
            <person name="Sgro J."/>
            <person name="Delgado B."/>
            <person name="Mead K."/>
            <person name="Chinwalla A."/>
            <person name="Leonard S."/>
            <person name="Crouse K."/>
            <person name="Collura K."/>
            <person name="Kudrna D."/>
            <person name="Currie J."/>
            <person name="He R."/>
            <person name="Angelova A."/>
            <person name="Rajasekar S."/>
            <person name="Mueller T."/>
            <person name="Lomeli R."/>
            <person name="Scara G."/>
            <person name="Ko A."/>
            <person name="Delaney K."/>
            <person name="Wissotski M."/>
            <person name="Lopez G."/>
            <person name="Campos D."/>
            <person name="Braidotti M."/>
            <person name="Ashley E."/>
            <person name="Golser W."/>
            <person name="Kim H."/>
            <person name="Lee S."/>
            <person name="Lin J."/>
            <person name="Dujmic Z."/>
            <person name="Kim W."/>
            <person name="Talag J."/>
            <person name="Zuccolo A."/>
            <person name="Fan C."/>
            <person name="Sebastian A."/>
            <person name="Kramer M."/>
            <person name="Spiegel L."/>
            <person name="Nascimento L."/>
            <person name="Zutavern T."/>
            <person name="Miller B."/>
            <person name="Ambroise C."/>
            <person name="Muller S."/>
            <person name="Spooner W."/>
            <person name="Narechania A."/>
            <person name="Ren L."/>
            <person name="Wei S."/>
            <person name="Kumari S."/>
            <person name="Faga B."/>
            <person name="Levy M.J."/>
            <person name="McMahan L."/>
            <person name="Van Buren P."/>
            <person name="Vaughn M.W."/>
            <person name="Ying K."/>
            <person name="Yeh C.-T."/>
            <person name="Emrich S.J."/>
            <person name="Jia Y."/>
            <person name="Kalyanaraman A."/>
            <person name="Hsia A.-P."/>
            <person name="Barbazuk W.B."/>
            <person name="Baucom R.S."/>
            <person name="Brutnell T.P."/>
            <person name="Carpita N.C."/>
            <person name="Chaparro C."/>
            <person name="Chia J.-M."/>
            <person name="Deragon J.-M."/>
            <person name="Estill J.C."/>
            <person name="Fu Y."/>
            <person name="Jeddeloh J.A."/>
            <person name="Han Y."/>
            <person name="Lee H."/>
            <person name="Li P."/>
            <person name="Lisch D.R."/>
            <person name="Liu S."/>
            <person name="Liu Z."/>
            <person name="Nagel D.H."/>
            <person name="McCann M.C."/>
            <person name="SanMiguel P."/>
            <person name="Myers A.M."/>
            <person name="Nettleton D."/>
            <person name="Nguyen J."/>
            <person name="Penning B.W."/>
            <person name="Ponnala L."/>
            <person name="Schneider K.L."/>
            <person name="Schwartz D.C."/>
            <person name="Sharma A."/>
            <person name="Soderlund C."/>
            <person name="Springer N.M."/>
            <person name="Sun Q."/>
            <person name="Wang H."/>
            <person name="Waterman M."/>
            <person name="Westerman R."/>
            <person name="Wolfgruber T.K."/>
            <person name="Yang L."/>
            <person name="Yu Y."/>
            <person name="Zhang L."/>
            <person name="Zhou S."/>
            <person name="Zhu Q."/>
            <person name="Bennetzen J.L."/>
            <person name="Dawe R.K."/>
            <person name="Jiang J."/>
            <person name="Jiang N."/>
            <person name="Presting G.G."/>
            <person name="Wessler S.R."/>
            <person name="Aluru S."/>
            <person name="Martienssen R.A."/>
            <person name="Clifton S.W."/>
            <person name="McCombie W.R."/>
            <person name="Wing R.A."/>
            <person name="Wilson R.K."/>
        </authorList>
    </citation>
    <scope>NUCLEOTIDE SEQUENCE [LARGE SCALE GENOMIC DNA]</scope>
    <source>
        <strain evidence="3">cv. B73</strain>
    </source>
</reference>
<name>A0A804U8P3_MAIZE</name>
<sequence>MRDDDRDVVFLSATPRQPVYLHVSHTERRACPFVLGYPVGDARDNVRHVLGREAQVGAHPHGALELPVVHVVKQPVRPDDYDVAVPRRRHAAHLGVVEAAAFGAQLVRVVEAALLLHRTADDLAASEHGEGAVADVRPRERRAVERQDDGRGRPRRFIRGRFLVRPLQHLLGAEAAEPPASLGHALRRRQGVRHESSCERAGVHAIVPVPADTVRDADDAGLGVPEVRVLAVQREDACRPVHLQSGSARPRVRRSRAASVTGVTPLPLRRRVFRLHPIAQNGGDEP</sequence>
<protein>
    <submittedName>
        <fullName evidence="2">Uncharacterized protein</fullName>
    </submittedName>
</protein>
<organism evidence="2 3">
    <name type="scientific">Zea mays</name>
    <name type="common">Maize</name>
    <dbReference type="NCBI Taxonomy" id="4577"/>
    <lineage>
        <taxon>Eukaryota</taxon>
        <taxon>Viridiplantae</taxon>
        <taxon>Streptophyta</taxon>
        <taxon>Embryophyta</taxon>
        <taxon>Tracheophyta</taxon>
        <taxon>Spermatophyta</taxon>
        <taxon>Magnoliopsida</taxon>
        <taxon>Liliopsida</taxon>
        <taxon>Poales</taxon>
        <taxon>Poaceae</taxon>
        <taxon>PACMAD clade</taxon>
        <taxon>Panicoideae</taxon>
        <taxon>Andropogonodae</taxon>
        <taxon>Andropogoneae</taxon>
        <taxon>Tripsacinae</taxon>
        <taxon>Zea</taxon>
    </lineage>
</organism>
<dbReference type="AlphaFoldDB" id="A0A804U8P3"/>
<evidence type="ECO:0000256" key="1">
    <source>
        <dbReference type="SAM" id="MobiDB-lite"/>
    </source>
</evidence>
<dbReference type="Gramene" id="Zm00001eb248090_T001">
    <property type="protein sequence ID" value="Zm00001eb248090_P001"/>
    <property type="gene ID" value="Zm00001eb248090"/>
</dbReference>
<evidence type="ECO:0000313" key="3">
    <source>
        <dbReference type="Proteomes" id="UP000007305"/>
    </source>
</evidence>
<proteinExistence type="predicted"/>
<reference evidence="2" key="3">
    <citation type="submission" date="2021-05" db="UniProtKB">
        <authorList>
            <consortium name="EnsemblPlants"/>
        </authorList>
    </citation>
    <scope>IDENTIFICATION</scope>
    <source>
        <strain evidence="2">cv. B73</strain>
    </source>
</reference>
<feature type="region of interest" description="Disordered" evidence="1">
    <location>
        <begin position="128"/>
        <end position="152"/>
    </location>
</feature>
<dbReference type="Proteomes" id="UP000007305">
    <property type="component" value="Chromosome 5"/>
</dbReference>
<accession>A0A804U8P3</accession>
<evidence type="ECO:0000313" key="2">
    <source>
        <dbReference type="EnsemblPlants" id="Zm00001eb248090_P001"/>
    </source>
</evidence>
<reference evidence="2" key="2">
    <citation type="submission" date="2019-07" db="EMBL/GenBank/DDBJ databases">
        <authorList>
            <person name="Seetharam A."/>
            <person name="Woodhouse M."/>
            <person name="Cannon E."/>
        </authorList>
    </citation>
    <scope>NUCLEOTIDE SEQUENCE [LARGE SCALE GENOMIC DNA]</scope>
    <source>
        <strain evidence="2">cv. B73</strain>
    </source>
</reference>
<dbReference type="EnsemblPlants" id="Zm00001eb248090_T001">
    <property type="protein sequence ID" value="Zm00001eb248090_P001"/>
    <property type="gene ID" value="Zm00001eb248090"/>
</dbReference>
<keyword evidence="3" id="KW-1185">Reference proteome</keyword>